<dbReference type="Proteomes" id="UP001152087">
    <property type="component" value="Unassembled WGS sequence"/>
</dbReference>
<keyword evidence="3" id="KW-1185">Reference proteome</keyword>
<dbReference type="OrthoDB" id="507128at2759"/>
<dbReference type="AlphaFoldDB" id="A0A9W8RBP0"/>
<protein>
    <recommendedName>
        <fullName evidence="1">Pyrroloquinoline quinone-dependent pyranose dehydrogenase beta-propeller domain-containing protein</fullName>
    </recommendedName>
</protein>
<dbReference type="Gene3D" id="2.120.10.30">
    <property type="entry name" value="TolB, C-terminal domain"/>
    <property type="match status" value="1"/>
</dbReference>
<evidence type="ECO:0000313" key="3">
    <source>
        <dbReference type="Proteomes" id="UP001152087"/>
    </source>
</evidence>
<dbReference type="Pfam" id="PF22807">
    <property type="entry name" value="TrAA12"/>
    <property type="match status" value="1"/>
</dbReference>
<evidence type="ECO:0000313" key="2">
    <source>
        <dbReference type="EMBL" id="KAJ4191009.1"/>
    </source>
</evidence>
<organism evidence="2 3">
    <name type="scientific">Fusarium falciforme</name>
    <dbReference type="NCBI Taxonomy" id="195108"/>
    <lineage>
        <taxon>Eukaryota</taxon>
        <taxon>Fungi</taxon>
        <taxon>Dikarya</taxon>
        <taxon>Ascomycota</taxon>
        <taxon>Pezizomycotina</taxon>
        <taxon>Sordariomycetes</taxon>
        <taxon>Hypocreomycetidae</taxon>
        <taxon>Hypocreales</taxon>
        <taxon>Nectriaceae</taxon>
        <taxon>Fusarium</taxon>
        <taxon>Fusarium solani species complex</taxon>
    </lineage>
</organism>
<dbReference type="EMBL" id="JAOQAV010000010">
    <property type="protein sequence ID" value="KAJ4191009.1"/>
    <property type="molecule type" value="Genomic_DNA"/>
</dbReference>
<comment type="caution">
    <text evidence="2">The sequence shown here is derived from an EMBL/GenBank/DDBJ whole genome shotgun (WGS) entry which is preliminary data.</text>
</comment>
<name>A0A9W8RBP0_9HYPO</name>
<reference evidence="2" key="1">
    <citation type="submission" date="2022-09" db="EMBL/GenBank/DDBJ databases">
        <title>Fusarium specimens isolated from Avocado Roots.</title>
        <authorList>
            <person name="Stajich J."/>
            <person name="Roper C."/>
            <person name="Heimlech-Rivalta G."/>
        </authorList>
    </citation>
    <scope>NUCLEOTIDE SEQUENCE</scope>
    <source>
        <strain evidence="2">A02</strain>
    </source>
</reference>
<dbReference type="InterPro" id="IPR011042">
    <property type="entry name" value="6-blade_b-propeller_TolB-like"/>
</dbReference>
<evidence type="ECO:0000259" key="1">
    <source>
        <dbReference type="Pfam" id="PF22807"/>
    </source>
</evidence>
<gene>
    <name evidence="2" type="ORF">NW755_005220</name>
</gene>
<dbReference type="InterPro" id="IPR054539">
    <property type="entry name" value="Beta-prop_PDH"/>
</dbReference>
<feature type="domain" description="Pyrroloquinoline quinone-dependent pyranose dehydrogenase beta-propeller" evidence="1">
    <location>
        <begin position="3"/>
        <end position="277"/>
    </location>
</feature>
<proteinExistence type="predicted"/>
<accession>A0A9W8RBP0</accession>
<sequence>MSTYSWRYDPSGPSLRTTSRRTLVTNMGNPGSHPTRTLLLSHNHPDILVVSRDSGENEDDDALDRSTGISQIRAFNISALSNDDDPYDYTDGDLLGWSLRNSVGVSEHPETGGIWSVENSVDDLSRRGGDIHADNPAEELNFHGYLNDSDASLGGNYGYPLCYTILSTENFPSLGDLAIGEQSPADWEGDHDVTLPGDDECSTEYVPPVLPFQAHTAPLDIKFDENGTRAYVSFHGSWNREVPVGYDVSYVSFNNGRPSAPQDSTNTTISIIYNIDRPTVRATASALSASHGTRQGVCGSALTAPARSSS</sequence>